<dbReference type="RefSeq" id="WP_344504145.1">
    <property type="nucleotide sequence ID" value="NZ_BAAAQD010000009.1"/>
</dbReference>
<keyword evidence="1" id="KW-0472">Membrane</keyword>
<dbReference type="EMBL" id="BAAAQD010000009">
    <property type="protein sequence ID" value="GAA1524633.1"/>
    <property type="molecule type" value="Genomic_DNA"/>
</dbReference>
<organism evidence="2 3">
    <name type="scientific">Dactylosporangium maewongense</name>
    <dbReference type="NCBI Taxonomy" id="634393"/>
    <lineage>
        <taxon>Bacteria</taxon>
        <taxon>Bacillati</taxon>
        <taxon>Actinomycetota</taxon>
        <taxon>Actinomycetes</taxon>
        <taxon>Micromonosporales</taxon>
        <taxon>Micromonosporaceae</taxon>
        <taxon>Dactylosporangium</taxon>
    </lineage>
</organism>
<keyword evidence="3" id="KW-1185">Reference proteome</keyword>
<keyword evidence="1" id="KW-0812">Transmembrane</keyword>
<feature type="transmembrane region" description="Helical" evidence="1">
    <location>
        <begin position="12"/>
        <end position="35"/>
    </location>
</feature>
<sequence length="179" mass="18850">MWEAPFLSLREACAVTVLACVTGGVLLGVAGHFSAADERIRTAPLCTAEQAFTPARCRFAFDGTVTDATGSRAGLDVWGRHYTVDAVIRGKPETHVGKAVRVTMYRGEPVRVEGASLVFDVDGTPASRADFWRNTGYVLLLAGVFGGGGSVVVALLTRPRKTRSEGAGQPGTQAGARAR</sequence>
<accession>A0ABP4LKX5</accession>
<reference evidence="3" key="1">
    <citation type="journal article" date="2019" name="Int. J. Syst. Evol. Microbiol.">
        <title>The Global Catalogue of Microorganisms (GCM) 10K type strain sequencing project: providing services to taxonomists for standard genome sequencing and annotation.</title>
        <authorList>
            <consortium name="The Broad Institute Genomics Platform"/>
            <consortium name="The Broad Institute Genome Sequencing Center for Infectious Disease"/>
            <person name="Wu L."/>
            <person name="Ma J."/>
        </authorList>
    </citation>
    <scope>NUCLEOTIDE SEQUENCE [LARGE SCALE GENOMIC DNA]</scope>
    <source>
        <strain evidence="3">JCM 15933</strain>
    </source>
</reference>
<protein>
    <recommendedName>
        <fullName evidence="4">DUF3592 domain-containing protein</fullName>
    </recommendedName>
</protein>
<evidence type="ECO:0000256" key="1">
    <source>
        <dbReference type="SAM" id="Phobius"/>
    </source>
</evidence>
<dbReference type="Proteomes" id="UP001501470">
    <property type="component" value="Unassembled WGS sequence"/>
</dbReference>
<comment type="caution">
    <text evidence="2">The sequence shown here is derived from an EMBL/GenBank/DDBJ whole genome shotgun (WGS) entry which is preliminary data.</text>
</comment>
<evidence type="ECO:0008006" key="4">
    <source>
        <dbReference type="Google" id="ProtNLM"/>
    </source>
</evidence>
<evidence type="ECO:0000313" key="2">
    <source>
        <dbReference type="EMBL" id="GAA1524633.1"/>
    </source>
</evidence>
<gene>
    <name evidence="2" type="ORF">GCM10009827_046490</name>
</gene>
<name>A0ABP4LKX5_9ACTN</name>
<keyword evidence="1" id="KW-1133">Transmembrane helix</keyword>
<proteinExistence type="predicted"/>
<feature type="transmembrane region" description="Helical" evidence="1">
    <location>
        <begin position="137"/>
        <end position="156"/>
    </location>
</feature>
<evidence type="ECO:0000313" key="3">
    <source>
        <dbReference type="Proteomes" id="UP001501470"/>
    </source>
</evidence>